<accession>A0AAE1DRU0</accession>
<sequence length="80" mass="8413">MSLSKPVGYVTCKPVSFVSSKLLPGVSAVSLKALQAVSLGKPVGCVTWPVALVLGGCRHLVRLWPGSSARACRLCHLVRL</sequence>
<gene>
    <name evidence="1" type="ORF">RRG08_014155</name>
</gene>
<evidence type="ECO:0000313" key="1">
    <source>
        <dbReference type="EMBL" id="KAK3780437.1"/>
    </source>
</evidence>
<dbReference type="EMBL" id="JAWDGP010002726">
    <property type="protein sequence ID" value="KAK3780437.1"/>
    <property type="molecule type" value="Genomic_DNA"/>
</dbReference>
<protein>
    <submittedName>
        <fullName evidence="1">Uncharacterized protein</fullName>
    </submittedName>
</protein>
<reference evidence="1" key="1">
    <citation type="journal article" date="2023" name="G3 (Bethesda)">
        <title>A reference genome for the long-term kleptoplast-retaining sea slug Elysia crispata morphotype clarki.</title>
        <authorList>
            <person name="Eastman K.E."/>
            <person name="Pendleton A.L."/>
            <person name="Shaikh M.A."/>
            <person name="Suttiyut T."/>
            <person name="Ogas R."/>
            <person name="Tomko P."/>
            <person name="Gavelis G."/>
            <person name="Widhalm J.R."/>
            <person name="Wisecaver J.H."/>
        </authorList>
    </citation>
    <scope>NUCLEOTIDE SEQUENCE</scope>
    <source>
        <strain evidence="1">ECLA1</strain>
    </source>
</reference>
<name>A0AAE1DRU0_9GAST</name>
<dbReference type="AlphaFoldDB" id="A0AAE1DRU0"/>
<evidence type="ECO:0000313" key="2">
    <source>
        <dbReference type="Proteomes" id="UP001283361"/>
    </source>
</evidence>
<keyword evidence="2" id="KW-1185">Reference proteome</keyword>
<dbReference type="Proteomes" id="UP001283361">
    <property type="component" value="Unassembled WGS sequence"/>
</dbReference>
<organism evidence="1 2">
    <name type="scientific">Elysia crispata</name>
    <name type="common">lettuce slug</name>
    <dbReference type="NCBI Taxonomy" id="231223"/>
    <lineage>
        <taxon>Eukaryota</taxon>
        <taxon>Metazoa</taxon>
        <taxon>Spiralia</taxon>
        <taxon>Lophotrochozoa</taxon>
        <taxon>Mollusca</taxon>
        <taxon>Gastropoda</taxon>
        <taxon>Heterobranchia</taxon>
        <taxon>Euthyneura</taxon>
        <taxon>Panpulmonata</taxon>
        <taxon>Sacoglossa</taxon>
        <taxon>Placobranchoidea</taxon>
        <taxon>Plakobranchidae</taxon>
        <taxon>Elysia</taxon>
    </lineage>
</organism>
<comment type="caution">
    <text evidence="1">The sequence shown here is derived from an EMBL/GenBank/DDBJ whole genome shotgun (WGS) entry which is preliminary data.</text>
</comment>
<proteinExistence type="predicted"/>